<evidence type="ECO:0000313" key="9">
    <source>
        <dbReference type="EMBL" id="KYO44505.1"/>
    </source>
</evidence>
<dbReference type="GO" id="GO:0005634">
    <property type="term" value="C:nucleus"/>
    <property type="evidence" value="ECO:0007669"/>
    <property type="project" value="UniProtKB-SubCell"/>
</dbReference>
<dbReference type="GO" id="GO:0046872">
    <property type="term" value="F:metal ion binding"/>
    <property type="evidence" value="ECO:0007669"/>
    <property type="project" value="UniProtKB-KW"/>
</dbReference>
<protein>
    <recommendedName>
        <fullName evidence="8">DDE Tnp4 domain-containing protein</fullName>
    </recommendedName>
</protein>
<evidence type="ECO:0000256" key="1">
    <source>
        <dbReference type="ARBA" id="ARBA00001968"/>
    </source>
</evidence>
<evidence type="ECO:0000256" key="6">
    <source>
        <dbReference type="ARBA" id="ARBA00022801"/>
    </source>
</evidence>
<dbReference type="PROSITE" id="PS51257">
    <property type="entry name" value="PROKAR_LIPOPROTEIN"/>
    <property type="match status" value="1"/>
</dbReference>
<name>A0A151P6Z7_ALLMI</name>
<feature type="domain" description="DDE Tnp4" evidence="8">
    <location>
        <begin position="70"/>
        <end position="173"/>
    </location>
</feature>
<keyword evidence="6" id="KW-0378">Hydrolase</keyword>
<evidence type="ECO:0000256" key="2">
    <source>
        <dbReference type="ARBA" id="ARBA00004123"/>
    </source>
</evidence>
<dbReference type="InterPro" id="IPR045249">
    <property type="entry name" value="HARBI1-like"/>
</dbReference>
<comment type="cofactor">
    <cofactor evidence="1">
        <name>a divalent metal cation</name>
        <dbReference type="ChEBI" id="CHEBI:60240"/>
    </cofactor>
</comment>
<proteinExistence type="inferred from homology"/>
<dbReference type="GO" id="GO:0004518">
    <property type="term" value="F:nuclease activity"/>
    <property type="evidence" value="ECO:0007669"/>
    <property type="project" value="UniProtKB-KW"/>
</dbReference>
<dbReference type="STRING" id="8496.A0A151P6Z7"/>
<dbReference type="EMBL" id="AKHW03000760">
    <property type="protein sequence ID" value="KYO44505.1"/>
    <property type="molecule type" value="Genomic_DNA"/>
</dbReference>
<reference evidence="9 10" key="1">
    <citation type="journal article" date="2012" name="Genome Biol.">
        <title>Sequencing three crocodilian genomes to illuminate the evolution of archosaurs and amniotes.</title>
        <authorList>
            <person name="St John J.A."/>
            <person name="Braun E.L."/>
            <person name="Isberg S.R."/>
            <person name="Miles L.G."/>
            <person name="Chong A.Y."/>
            <person name="Gongora J."/>
            <person name="Dalzell P."/>
            <person name="Moran C."/>
            <person name="Bed'hom B."/>
            <person name="Abzhanov A."/>
            <person name="Burgess S.C."/>
            <person name="Cooksey A.M."/>
            <person name="Castoe T.A."/>
            <person name="Crawford N.G."/>
            <person name="Densmore L.D."/>
            <person name="Drew J.C."/>
            <person name="Edwards S.V."/>
            <person name="Faircloth B.C."/>
            <person name="Fujita M.K."/>
            <person name="Greenwold M.J."/>
            <person name="Hoffmann F.G."/>
            <person name="Howard J.M."/>
            <person name="Iguchi T."/>
            <person name="Janes D.E."/>
            <person name="Khan S.Y."/>
            <person name="Kohno S."/>
            <person name="de Koning A.J."/>
            <person name="Lance S.L."/>
            <person name="McCarthy F.M."/>
            <person name="McCormack J.E."/>
            <person name="Merchant M.E."/>
            <person name="Peterson D.G."/>
            <person name="Pollock D.D."/>
            <person name="Pourmand N."/>
            <person name="Raney B.J."/>
            <person name="Roessler K.A."/>
            <person name="Sanford J.R."/>
            <person name="Sawyer R.H."/>
            <person name="Schmidt C.J."/>
            <person name="Triplett E.W."/>
            <person name="Tuberville T.D."/>
            <person name="Venegas-Anaya M."/>
            <person name="Howard J.T."/>
            <person name="Jarvis E.D."/>
            <person name="Guillette L.J.Jr."/>
            <person name="Glenn T.C."/>
            <person name="Green R.E."/>
            <person name="Ray D.A."/>
        </authorList>
    </citation>
    <scope>NUCLEOTIDE SEQUENCE [LARGE SCALE GENOMIC DNA]</scope>
    <source>
        <strain evidence="9">KSC_2009_1</strain>
    </source>
</reference>
<comment type="similarity">
    <text evidence="3">Belongs to the HARBI1 family.</text>
</comment>
<accession>A0A151P6Z7</accession>
<dbReference type="InterPro" id="IPR027806">
    <property type="entry name" value="HARBI1_dom"/>
</dbReference>
<evidence type="ECO:0000256" key="4">
    <source>
        <dbReference type="ARBA" id="ARBA00022722"/>
    </source>
</evidence>
<evidence type="ECO:0000256" key="7">
    <source>
        <dbReference type="ARBA" id="ARBA00023242"/>
    </source>
</evidence>
<evidence type="ECO:0000259" key="8">
    <source>
        <dbReference type="Pfam" id="PF13359"/>
    </source>
</evidence>
<keyword evidence="7" id="KW-0539">Nucleus</keyword>
<keyword evidence="5" id="KW-0479">Metal-binding</keyword>
<dbReference type="PANTHER" id="PTHR22930:SF206">
    <property type="entry name" value="NUCLEASE HARBI1"/>
    <property type="match status" value="1"/>
</dbReference>
<sequence length="180" mass="19732">MAIVKLASPTSLCCIANQFGMAACMVGQVTHEVCQLLRDIASNKVISLVNPQQVMDGFNEKEFLNCLGALDSTHIPVLCPAGSGKLYTKRKGYASMILQAMVDHCGWFMNIFTGWADRTHDVRIFRNSPLADLGEKGHYTPGMEERVLCGVTIPPIVLADAAYPLKPWLMKPYGGNITRS</sequence>
<comment type="subcellular location">
    <subcellularLocation>
        <location evidence="2">Nucleus</location>
    </subcellularLocation>
</comment>
<evidence type="ECO:0000256" key="3">
    <source>
        <dbReference type="ARBA" id="ARBA00006958"/>
    </source>
</evidence>
<dbReference type="Pfam" id="PF13359">
    <property type="entry name" value="DDE_Tnp_4"/>
    <property type="match status" value="1"/>
</dbReference>
<gene>
    <name evidence="9" type="ORF">Y1Q_0023108</name>
</gene>
<keyword evidence="10" id="KW-1185">Reference proteome</keyword>
<evidence type="ECO:0000313" key="10">
    <source>
        <dbReference type="Proteomes" id="UP000050525"/>
    </source>
</evidence>
<dbReference type="PANTHER" id="PTHR22930">
    <property type="match status" value="1"/>
</dbReference>
<evidence type="ECO:0000256" key="5">
    <source>
        <dbReference type="ARBA" id="ARBA00022723"/>
    </source>
</evidence>
<organism evidence="9 10">
    <name type="scientific">Alligator mississippiensis</name>
    <name type="common">American alligator</name>
    <dbReference type="NCBI Taxonomy" id="8496"/>
    <lineage>
        <taxon>Eukaryota</taxon>
        <taxon>Metazoa</taxon>
        <taxon>Chordata</taxon>
        <taxon>Craniata</taxon>
        <taxon>Vertebrata</taxon>
        <taxon>Euteleostomi</taxon>
        <taxon>Archelosauria</taxon>
        <taxon>Archosauria</taxon>
        <taxon>Crocodylia</taxon>
        <taxon>Alligatoridae</taxon>
        <taxon>Alligatorinae</taxon>
        <taxon>Alligator</taxon>
    </lineage>
</organism>
<dbReference type="GO" id="GO:0016787">
    <property type="term" value="F:hydrolase activity"/>
    <property type="evidence" value="ECO:0007669"/>
    <property type="project" value="UniProtKB-KW"/>
</dbReference>
<comment type="caution">
    <text evidence="9">The sequence shown here is derived from an EMBL/GenBank/DDBJ whole genome shotgun (WGS) entry which is preliminary data.</text>
</comment>
<dbReference type="AlphaFoldDB" id="A0A151P6Z7"/>
<keyword evidence="4" id="KW-0540">Nuclease</keyword>
<dbReference type="Proteomes" id="UP000050525">
    <property type="component" value="Unassembled WGS sequence"/>
</dbReference>